<feature type="region of interest" description="Disordered" evidence="1">
    <location>
        <begin position="1"/>
        <end position="24"/>
    </location>
</feature>
<gene>
    <name evidence="2" type="ORF">NCTC10661_02874</name>
</gene>
<comment type="caution">
    <text evidence="2">The sequence shown here is derived from an EMBL/GenBank/DDBJ whole genome shotgun (WGS) entry which is preliminary data.</text>
</comment>
<organism evidence="2 3">
    <name type="scientific">Burkholderia cepacia</name>
    <name type="common">Pseudomonas cepacia</name>
    <dbReference type="NCBI Taxonomy" id="292"/>
    <lineage>
        <taxon>Bacteria</taxon>
        <taxon>Pseudomonadati</taxon>
        <taxon>Pseudomonadota</taxon>
        <taxon>Betaproteobacteria</taxon>
        <taxon>Burkholderiales</taxon>
        <taxon>Burkholderiaceae</taxon>
        <taxon>Burkholderia</taxon>
        <taxon>Burkholderia cepacia complex</taxon>
    </lineage>
</organism>
<proteinExistence type="predicted"/>
<reference evidence="2 3" key="1">
    <citation type="submission" date="2018-06" db="EMBL/GenBank/DDBJ databases">
        <authorList>
            <consortium name="Pathogen Informatics"/>
            <person name="Doyle S."/>
        </authorList>
    </citation>
    <scope>NUCLEOTIDE SEQUENCE [LARGE SCALE GENOMIC DNA]</scope>
    <source>
        <strain evidence="2 3">NCTC10661</strain>
    </source>
</reference>
<accession>A0AAE8NDU9</accession>
<evidence type="ECO:0000313" key="2">
    <source>
        <dbReference type="EMBL" id="SPV18673.1"/>
    </source>
</evidence>
<dbReference type="Proteomes" id="UP000250416">
    <property type="component" value="Unassembled WGS sequence"/>
</dbReference>
<protein>
    <submittedName>
        <fullName evidence="2">Uncharacterized protein</fullName>
    </submittedName>
</protein>
<evidence type="ECO:0000313" key="3">
    <source>
        <dbReference type="Proteomes" id="UP000250416"/>
    </source>
</evidence>
<sequence length="61" mass="6232">MRRSVPARSITDAMPADTITPTAMPVSKRAAASMATDDAVANNAHAISAAARPGSRTGLRP</sequence>
<dbReference type="AlphaFoldDB" id="A0AAE8NDU9"/>
<name>A0AAE8NDU9_BURCE</name>
<dbReference type="EMBL" id="UARD01000012">
    <property type="protein sequence ID" value="SPV18673.1"/>
    <property type="molecule type" value="Genomic_DNA"/>
</dbReference>
<evidence type="ECO:0000256" key="1">
    <source>
        <dbReference type="SAM" id="MobiDB-lite"/>
    </source>
</evidence>